<keyword evidence="5" id="KW-1185">Reference proteome</keyword>
<dbReference type="Pfam" id="PF24681">
    <property type="entry name" value="Kelch_KLHDC2_KLHL20_DRC7"/>
    <property type="match status" value="1"/>
</dbReference>
<name>A0A7I8II24_SPIIN</name>
<dbReference type="AlphaFoldDB" id="A0A7I8II24"/>
<dbReference type="InterPro" id="IPR015915">
    <property type="entry name" value="Kelch-typ_b-propeller"/>
</dbReference>
<dbReference type="SUPFAM" id="SSF50965">
    <property type="entry name" value="Galactose oxidase, central domain"/>
    <property type="match status" value="1"/>
</dbReference>
<evidence type="ECO:0000256" key="2">
    <source>
        <dbReference type="ARBA" id="ARBA00022737"/>
    </source>
</evidence>
<dbReference type="PANTHER" id="PTHR46093:SF9">
    <property type="entry name" value="DCD DOMAIN-CONTAINING PROTEIN"/>
    <property type="match status" value="1"/>
</dbReference>
<proteinExistence type="predicted"/>
<dbReference type="InterPro" id="IPR006652">
    <property type="entry name" value="Kelch_1"/>
</dbReference>
<dbReference type="PANTHER" id="PTHR46093">
    <property type="entry name" value="ACYL-COA-BINDING DOMAIN-CONTAINING PROTEIN 5"/>
    <property type="match status" value="1"/>
</dbReference>
<evidence type="ECO:0000313" key="5">
    <source>
        <dbReference type="Proteomes" id="UP001189122"/>
    </source>
</evidence>
<evidence type="ECO:0000313" key="4">
    <source>
        <dbReference type="EMBL" id="CAA2617672.1"/>
    </source>
</evidence>
<keyword evidence="1" id="KW-0880">Kelch repeat</keyword>
<keyword evidence="2" id="KW-0677">Repeat</keyword>
<dbReference type="SMART" id="SM00612">
    <property type="entry name" value="Kelch"/>
    <property type="match status" value="2"/>
</dbReference>
<sequence length="405" mass="44545">MRWERVHVNARARETPEGKKSVGRKGGVWGPRRRWGHTCNAVKGGRFLYVFGGYGEDNCQTNDVHVFDTGKQTWSKPMMKGLPPSPRDSHTCTTVGSKLFVFGGTDGKNPLKDLYVLDTSSNTWIIPSVCGKGPDAREGHSAALVGTRLFIFGGCGKSENNSEEVYYDDLYILDTENFIWERALTSGTPPSARDSHTCASWRNKLIVLGGEDASDYYLSDVFVLDTDIMVWKELSTSGQMLAPRAGHCAMALGRNLFVFGGFTDHRNLYDDLHVLNMDNGIWNRVTTANEGPSARFSAAGDCVDARNGILVLIGGCNGSLEALDDMYYLYTDMQIKDLVFFISHMTNPLPHPGPASETLSPNSPGCNGPIKEAAFENSTASEETLHKLPPSQGPKFCTHLLQLFE</sequence>
<dbReference type="Proteomes" id="UP001189122">
    <property type="component" value="Unassembled WGS sequence"/>
</dbReference>
<feature type="compositionally biased region" description="Basic and acidic residues" evidence="3">
    <location>
        <begin position="1"/>
        <end position="20"/>
    </location>
</feature>
<gene>
    <name evidence="4" type="ORF">SI7747_03003834</name>
</gene>
<evidence type="ECO:0000256" key="1">
    <source>
        <dbReference type="ARBA" id="ARBA00022441"/>
    </source>
</evidence>
<evidence type="ECO:0000256" key="3">
    <source>
        <dbReference type="SAM" id="MobiDB-lite"/>
    </source>
</evidence>
<feature type="region of interest" description="Disordered" evidence="3">
    <location>
        <begin position="1"/>
        <end position="27"/>
    </location>
</feature>
<protein>
    <submittedName>
        <fullName evidence="4">Uncharacterized protein</fullName>
    </submittedName>
</protein>
<accession>A0A7I8II24</accession>
<organism evidence="4">
    <name type="scientific">Spirodela intermedia</name>
    <name type="common">Intermediate duckweed</name>
    <dbReference type="NCBI Taxonomy" id="51605"/>
    <lineage>
        <taxon>Eukaryota</taxon>
        <taxon>Viridiplantae</taxon>
        <taxon>Streptophyta</taxon>
        <taxon>Embryophyta</taxon>
        <taxon>Tracheophyta</taxon>
        <taxon>Spermatophyta</taxon>
        <taxon>Magnoliopsida</taxon>
        <taxon>Liliopsida</taxon>
        <taxon>Araceae</taxon>
        <taxon>Lemnoideae</taxon>
        <taxon>Spirodela</taxon>
    </lineage>
</organism>
<dbReference type="EMBL" id="CACRZD030000003">
    <property type="protein sequence ID" value="CAA6657366.1"/>
    <property type="molecule type" value="Genomic_DNA"/>
</dbReference>
<dbReference type="InterPro" id="IPR011043">
    <property type="entry name" value="Gal_Oxase/kelch_b-propeller"/>
</dbReference>
<reference evidence="4 5" key="1">
    <citation type="submission" date="2019-12" db="EMBL/GenBank/DDBJ databases">
        <authorList>
            <person name="Scholz U."/>
            <person name="Mascher M."/>
            <person name="Fiebig A."/>
        </authorList>
    </citation>
    <scope>NUCLEOTIDE SEQUENCE</scope>
</reference>
<dbReference type="Gene3D" id="2.120.10.80">
    <property type="entry name" value="Kelch-type beta propeller"/>
    <property type="match status" value="2"/>
</dbReference>
<dbReference type="EMBL" id="LR743590">
    <property type="protein sequence ID" value="CAA2617672.1"/>
    <property type="molecule type" value="Genomic_DNA"/>
</dbReference>